<keyword evidence="1" id="KW-0812">Transmembrane</keyword>
<sequence>MARVLRAVLPLLVLAAAAAVLWMVLGAGTPVEWIDRGEDVVWVVAALVLIPLATAVLAVYDEWAAARRNRAEPDRRVARPGRDLTAV</sequence>
<evidence type="ECO:0000313" key="3">
    <source>
        <dbReference type="Proteomes" id="UP001501414"/>
    </source>
</evidence>
<reference evidence="2 3" key="1">
    <citation type="journal article" date="2019" name="Int. J. Syst. Evol. Microbiol.">
        <title>The Global Catalogue of Microorganisms (GCM) 10K type strain sequencing project: providing services to taxonomists for standard genome sequencing and annotation.</title>
        <authorList>
            <consortium name="The Broad Institute Genomics Platform"/>
            <consortium name="The Broad Institute Genome Sequencing Center for Infectious Disease"/>
            <person name="Wu L."/>
            <person name="Ma J."/>
        </authorList>
    </citation>
    <scope>NUCLEOTIDE SEQUENCE [LARGE SCALE GENOMIC DNA]</scope>
    <source>
        <strain evidence="2 3">JCM 11896</strain>
    </source>
</reference>
<gene>
    <name evidence="2" type="ORF">GCM10009613_16880</name>
</gene>
<evidence type="ECO:0000313" key="2">
    <source>
        <dbReference type="EMBL" id="GAA1385079.1"/>
    </source>
</evidence>
<keyword evidence="1" id="KW-0472">Membrane</keyword>
<feature type="transmembrane region" description="Helical" evidence="1">
    <location>
        <begin position="42"/>
        <end position="60"/>
    </location>
</feature>
<dbReference type="Proteomes" id="UP001501414">
    <property type="component" value="Unassembled WGS sequence"/>
</dbReference>
<keyword evidence="3" id="KW-1185">Reference proteome</keyword>
<evidence type="ECO:0000256" key="1">
    <source>
        <dbReference type="SAM" id="Phobius"/>
    </source>
</evidence>
<organism evidence="2 3">
    <name type="scientific">Pseudonocardia kongjuensis</name>
    <dbReference type="NCBI Taxonomy" id="102227"/>
    <lineage>
        <taxon>Bacteria</taxon>
        <taxon>Bacillati</taxon>
        <taxon>Actinomycetota</taxon>
        <taxon>Actinomycetes</taxon>
        <taxon>Pseudonocardiales</taxon>
        <taxon>Pseudonocardiaceae</taxon>
        <taxon>Pseudonocardia</taxon>
    </lineage>
</organism>
<dbReference type="RefSeq" id="WP_344020133.1">
    <property type="nucleotide sequence ID" value="NZ_BAAAJK010000006.1"/>
</dbReference>
<dbReference type="EMBL" id="BAAAJK010000006">
    <property type="protein sequence ID" value="GAA1385079.1"/>
    <property type="molecule type" value="Genomic_DNA"/>
</dbReference>
<comment type="caution">
    <text evidence="2">The sequence shown here is derived from an EMBL/GenBank/DDBJ whole genome shotgun (WGS) entry which is preliminary data.</text>
</comment>
<accession>A0ABN1XN57</accession>
<keyword evidence="1" id="KW-1133">Transmembrane helix</keyword>
<name>A0ABN1XN57_9PSEU</name>
<proteinExistence type="predicted"/>
<protein>
    <submittedName>
        <fullName evidence="2">Uncharacterized protein</fullName>
    </submittedName>
</protein>